<feature type="compositionally biased region" description="Pro residues" evidence="9">
    <location>
        <begin position="299"/>
        <end position="310"/>
    </location>
</feature>
<keyword evidence="6" id="KW-0479">Metal-binding</keyword>
<proteinExistence type="predicted"/>
<dbReference type="Proteomes" id="UP001530315">
    <property type="component" value="Unassembled WGS sequence"/>
</dbReference>
<dbReference type="AlphaFoldDB" id="A0ABD3Q191"/>
<gene>
    <name evidence="12" type="ORF">ACHAW5_008061</name>
</gene>
<reference evidence="12 13" key="1">
    <citation type="submission" date="2024-10" db="EMBL/GenBank/DDBJ databases">
        <title>Updated reference genomes for cyclostephanoid diatoms.</title>
        <authorList>
            <person name="Roberts W.R."/>
            <person name="Alverson A.J."/>
        </authorList>
    </citation>
    <scope>NUCLEOTIDE SEQUENCE [LARGE SCALE GENOMIC DNA]</scope>
    <source>
        <strain evidence="12 13">AJA276-08</strain>
    </source>
</reference>
<dbReference type="SUPFAM" id="SSF81301">
    <property type="entry name" value="Nucleotidyltransferase"/>
    <property type="match status" value="1"/>
</dbReference>
<feature type="coiled-coil region" evidence="8">
    <location>
        <begin position="589"/>
        <end position="620"/>
    </location>
</feature>
<dbReference type="PANTHER" id="PTHR12271">
    <property type="entry name" value="POLY A POLYMERASE CID PAP -RELATED"/>
    <property type="match status" value="1"/>
</dbReference>
<dbReference type="CDD" id="cd05402">
    <property type="entry name" value="NT_PAP_TUTase"/>
    <property type="match status" value="1"/>
</dbReference>
<keyword evidence="7" id="KW-0460">Magnesium</keyword>
<feature type="compositionally biased region" description="Basic and acidic residues" evidence="9">
    <location>
        <begin position="82"/>
        <end position="93"/>
    </location>
</feature>
<accession>A0ABD3Q191</accession>
<comment type="cofactor">
    <cofactor evidence="2">
        <name>Mg(2+)</name>
        <dbReference type="ChEBI" id="CHEBI:18420"/>
    </cofactor>
</comment>
<feature type="region of interest" description="Disordered" evidence="9">
    <location>
        <begin position="1"/>
        <end position="119"/>
    </location>
</feature>
<dbReference type="Gene3D" id="3.30.460.10">
    <property type="entry name" value="Beta Polymerase, domain 2"/>
    <property type="match status" value="1"/>
</dbReference>
<feature type="compositionally biased region" description="Basic and acidic residues" evidence="9">
    <location>
        <begin position="61"/>
        <end position="71"/>
    </location>
</feature>
<evidence type="ECO:0000256" key="4">
    <source>
        <dbReference type="ARBA" id="ARBA00022490"/>
    </source>
</evidence>
<dbReference type="PANTHER" id="PTHR12271:SF40">
    <property type="entry name" value="POLY(A) RNA POLYMERASE GLD2"/>
    <property type="match status" value="1"/>
</dbReference>
<feature type="region of interest" description="Disordered" evidence="9">
    <location>
        <begin position="286"/>
        <end position="321"/>
    </location>
</feature>
<dbReference type="EMBL" id="JALLAZ020000506">
    <property type="protein sequence ID" value="KAL3793714.1"/>
    <property type="molecule type" value="Genomic_DNA"/>
</dbReference>
<keyword evidence="13" id="KW-1185">Reference proteome</keyword>
<evidence type="ECO:0000256" key="9">
    <source>
        <dbReference type="SAM" id="MobiDB-lite"/>
    </source>
</evidence>
<feature type="compositionally biased region" description="Basic and acidic residues" evidence="9">
    <location>
        <begin position="107"/>
        <end position="119"/>
    </location>
</feature>
<dbReference type="InterPro" id="IPR002058">
    <property type="entry name" value="PAP_assoc"/>
</dbReference>
<evidence type="ECO:0000256" key="1">
    <source>
        <dbReference type="ARBA" id="ARBA00001936"/>
    </source>
</evidence>
<comment type="subcellular location">
    <subcellularLocation>
        <location evidence="3">Cytoplasm</location>
    </subcellularLocation>
</comment>
<evidence type="ECO:0000256" key="5">
    <source>
        <dbReference type="ARBA" id="ARBA00022679"/>
    </source>
</evidence>
<dbReference type="InterPro" id="IPR054708">
    <property type="entry name" value="MTPAP-like_central"/>
</dbReference>
<comment type="cofactor">
    <cofactor evidence="1">
        <name>Mn(2+)</name>
        <dbReference type="ChEBI" id="CHEBI:29035"/>
    </cofactor>
</comment>
<dbReference type="InterPro" id="IPR043519">
    <property type="entry name" value="NT_sf"/>
</dbReference>
<organism evidence="12 13">
    <name type="scientific">Stephanodiscus triporus</name>
    <dbReference type="NCBI Taxonomy" id="2934178"/>
    <lineage>
        <taxon>Eukaryota</taxon>
        <taxon>Sar</taxon>
        <taxon>Stramenopiles</taxon>
        <taxon>Ochrophyta</taxon>
        <taxon>Bacillariophyta</taxon>
        <taxon>Coscinodiscophyceae</taxon>
        <taxon>Thalassiosirophycidae</taxon>
        <taxon>Stephanodiscales</taxon>
        <taxon>Stephanodiscaceae</taxon>
        <taxon>Stephanodiscus</taxon>
    </lineage>
</organism>
<feature type="domain" description="PAP-associated" evidence="10">
    <location>
        <begin position="1035"/>
        <end position="1094"/>
    </location>
</feature>
<evidence type="ECO:0000256" key="7">
    <source>
        <dbReference type="ARBA" id="ARBA00022842"/>
    </source>
</evidence>
<dbReference type="Gene3D" id="1.10.1410.10">
    <property type="match status" value="1"/>
</dbReference>
<keyword evidence="4" id="KW-0963">Cytoplasm</keyword>
<dbReference type="Pfam" id="PF22600">
    <property type="entry name" value="MTPAP-like_central"/>
    <property type="match status" value="1"/>
</dbReference>
<dbReference type="GO" id="GO:0016740">
    <property type="term" value="F:transferase activity"/>
    <property type="evidence" value="ECO:0007669"/>
    <property type="project" value="UniProtKB-KW"/>
</dbReference>
<keyword evidence="5" id="KW-0808">Transferase</keyword>
<evidence type="ECO:0000256" key="3">
    <source>
        <dbReference type="ARBA" id="ARBA00004496"/>
    </source>
</evidence>
<evidence type="ECO:0008006" key="14">
    <source>
        <dbReference type="Google" id="ProtNLM"/>
    </source>
</evidence>
<evidence type="ECO:0000313" key="12">
    <source>
        <dbReference type="EMBL" id="KAL3793714.1"/>
    </source>
</evidence>
<dbReference type="GO" id="GO:0005737">
    <property type="term" value="C:cytoplasm"/>
    <property type="evidence" value="ECO:0007669"/>
    <property type="project" value="UniProtKB-SubCell"/>
</dbReference>
<keyword evidence="8" id="KW-0175">Coiled coil</keyword>
<feature type="domain" description="Poly(A) RNA polymerase mitochondrial-like central palm" evidence="11">
    <location>
        <begin position="789"/>
        <end position="896"/>
    </location>
</feature>
<dbReference type="SUPFAM" id="SSF81631">
    <property type="entry name" value="PAP/OAS1 substrate-binding domain"/>
    <property type="match status" value="1"/>
</dbReference>
<protein>
    <recommendedName>
        <fullName evidence="14">Polymerase nucleotidyl transferase domain-containing protein</fullName>
    </recommendedName>
</protein>
<evidence type="ECO:0000259" key="11">
    <source>
        <dbReference type="Pfam" id="PF22600"/>
    </source>
</evidence>
<evidence type="ECO:0000313" key="13">
    <source>
        <dbReference type="Proteomes" id="UP001530315"/>
    </source>
</evidence>
<comment type="caution">
    <text evidence="12">The sequence shown here is derived from an EMBL/GenBank/DDBJ whole genome shotgun (WGS) entry which is preliminary data.</text>
</comment>
<evidence type="ECO:0000256" key="6">
    <source>
        <dbReference type="ARBA" id="ARBA00022723"/>
    </source>
</evidence>
<name>A0ABD3Q191_9STRA</name>
<dbReference type="Pfam" id="PF03828">
    <property type="entry name" value="PAP_assoc"/>
    <property type="match status" value="1"/>
</dbReference>
<evidence type="ECO:0000259" key="10">
    <source>
        <dbReference type="Pfam" id="PF03828"/>
    </source>
</evidence>
<sequence>MYDTPYLPLTSPQYLPVNIDKMETPSPAGAGRSAPSPGQGRRGQGGGRRGRNSGRNSSNRGRGDDKGRNGKDGSSTPSWKSDGGRIGREERRHFSVRGGSVAGRGNDGGKRYDECDDAKSVDENTPKVKIEDKISRMSDQDVLIAFGPYVRSGDVEAKRIHQEYLSNTLQHDFIRNARNFLVKIETKPTSEVVSNEIKLKIEASEPKAKEEYDTNVGVAREVVVSCNNHVSQDVLSPQKVVVASPSLPLPPPDLQAPPQSVLTEDRKIAIPPGLGLEPACVDSLTPQHHVIPNSSSHKPGPPPGMPPPIRLPMGLTSTPQKHATSSILPARTPPAAASKAADFPLSTASARPLKPRRTQTRCEEQPGRLFANDVPAAAFSNKPDTFITARPRSELTARWVLPLKYLRNRALQRFEEQKAMNGAPPQNLTIRDALKDLAVGLFRRGADSGSQSAIVSKEILAPKDGSARQGGRPLEDYFFNVDQQSDSVFGTVPFYAPRTPGNVVFRLYFEEEPHVTLATGPCIHVIPADGDIDSVLRFILSNFKSKISNGISSMNSLTAVLQHFSPQQKNERFFYGVERIGWGCVCESKKAVENARATYMKKKKELEEKLEENIEAEKIKADLPDLTSLGINDGDVSHAEANGIIIDDEREKHASSEAKSKLLSELHSNERKWKEIQVVYASLLRAAATNEANHLLLKRDLMLKLQLEYELWCPFTESFAPLPPGVTNHNILKASVEDCRVSRSKMQEQILGFVPQSRRVVSIAKDLRSRANHRNFFKELTLAMNDLYIAEYAVSDKVWKRREKIRASIEHIVSTSDEFPVGTKVAVFGSSANGFGSPSSDIDLCLQVPPSDTFTKENGVEAMTNLATKFTKAGLTDVDTVRLTARIPIVKFNFPYKDKDDGEEILTTCVLASIIKRWAKNRNINNPPQHTLISYDYVIMLIHFLTSCNFNKNGFVLDNASEPSPILPNLQLVDPSWAQNPSVGPYREISAKPKNKDTMIQHPTEPNYFVNTYFYRSGLDGLKQFCSENHNDFSSLGALLASFFHYFAYDFDYKKHVVSLNTKHSSPLMEREIKAEEDGWSLFRQGLAIEDPFEQFYDVAHLVKASNFAHIVHEFSLAYTKIVDAAHTDGELPTGRQIIDLIRKPVDESQKTAQA</sequence>
<evidence type="ECO:0000256" key="2">
    <source>
        <dbReference type="ARBA" id="ARBA00001946"/>
    </source>
</evidence>
<dbReference type="GO" id="GO:0046872">
    <property type="term" value="F:metal ion binding"/>
    <property type="evidence" value="ECO:0007669"/>
    <property type="project" value="UniProtKB-KW"/>
</dbReference>
<evidence type="ECO:0000256" key="8">
    <source>
        <dbReference type="SAM" id="Coils"/>
    </source>
</evidence>